<dbReference type="CDD" id="cd02947">
    <property type="entry name" value="TRX_family"/>
    <property type="match status" value="1"/>
</dbReference>
<accession>A0A1L8R5A8</accession>
<gene>
    <name evidence="1" type="ORF">RU96_GL000481</name>
</gene>
<dbReference type="InterPro" id="IPR036249">
    <property type="entry name" value="Thioredoxin-like_sf"/>
</dbReference>
<proteinExistence type="predicted"/>
<protein>
    <recommendedName>
        <fullName evidence="3">Thioredoxin domain-containing protein</fullName>
    </recommendedName>
</protein>
<dbReference type="SUPFAM" id="SSF52833">
    <property type="entry name" value="Thioredoxin-like"/>
    <property type="match status" value="1"/>
</dbReference>
<organism evidence="1 2">
    <name type="scientific">Enterococcus canintestini</name>
    <dbReference type="NCBI Taxonomy" id="317010"/>
    <lineage>
        <taxon>Bacteria</taxon>
        <taxon>Bacillati</taxon>
        <taxon>Bacillota</taxon>
        <taxon>Bacilli</taxon>
        <taxon>Lactobacillales</taxon>
        <taxon>Enterococcaceae</taxon>
        <taxon>Enterococcus</taxon>
    </lineage>
</organism>
<reference evidence="1 2" key="1">
    <citation type="submission" date="2014-12" db="EMBL/GenBank/DDBJ databases">
        <title>Draft genome sequences of 29 type strains of Enterococci.</title>
        <authorList>
            <person name="Zhong Z."/>
            <person name="Sun Z."/>
            <person name="Liu W."/>
            <person name="Zhang W."/>
            <person name="Zhang H."/>
        </authorList>
    </citation>
    <scope>NUCLEOTIDE SEQUENCE [LARGE SCALE GENOMIC DNA]</scope>
    <source>
        <strain evidence="1 2">DSM 21207</strain>
    </source>
</reference>
<dbReference type="Gene3D" id="3.40.30.10">
    <property type="entry name" value="Glutaredoxin"/>
    <property type="match status" value="1"/>
</dbReference>
<dbReference type="STRING" id="317010.RU96_GL000481"/>
<dbReference type="EMBL" id="JXKG01000012">
    <property type="protein sequence ID" value="OJG14906.1"/>
    <property type="molecule type" value="Genomic_DNA"/>
</dbReference>
<evidence type="ECO:0000313" key="2">
    <source>
        <dbReference type="Proteomes" id="UP000182835"/>
    </source>
</evidence>
<name>A0A1L8R5A8_9ENTE</name>
<evidence type="ECO:0000313" key="1">
    <source>
        <dbReference type="EMBL" id="OJG14906.1"/>
    </source>
</evidence>
<comment type="caution">
    <text evidence="1">The sequence shown here is derived from an EMBL/GenBank/DDBJ whole genome shotgun (WGS) entry which is preliminary data.</text>
</comment>
<dbReference type="Proteomes" id="UP000182835">
    <property type="component" value="Unassembled WGS sequence"/>
</dbReference>
<sequence>MFFRRLNIRFFTKTHKLEIKKLIFHLLFEKEQTVYLTFIDQNLKLKLKLNKKQVNDMIQVTNFNQDLQQLNQEKLAIAYISQPGCSICVAVKPQLEARFGQDVPIYHFDGSKFPEVAGHFQALTAPLVVLLSHGKELTRSARFIDYLSLTKIITEFSDETPNYEELFS</sequence>
<dbReference type="AlphaFoldDB" id="A0A1L8R5A8"/>
<evidence type="ECO:0008006" key="3">
    <source>
        <dbReference type="Google" id="ProtNLM"/>
    </source>
</evidence>